<evidence type="ECO:0000256" key="5">
    <source>
        <dbReference type="ARBA" id="ARBA00049117"/>
    </source>
</evidence>
<evidence type="ECO:0000313" key="9">
    <source>
        <dbReference type="Proteomes" id="UP000650833"/>
    </source>
</evidence>
<dbReference type="InterPro" id="IPR003495">
    <property type="entry name" value="CobW/HypB/UreG_nucleotide-bd"/>
</dbReference>
<dbReference type="EMBL" id="JAEPRC010000004">
    <property type="protein sequence ID" value="KAG2215727.1"/>
    <property type="molecule type" value="Genomic_DNA"/>
</dbReference>
<accession>A0A8H7RT30</accession>
<evidence type="ECO:0008006" key="10">
    <source>
        <dbReference type="Google" id="ProtNLM"/>
    </source>
</evidence>
<dbReference type="InterPro" id="IPR051316">
    <property type="entry name" value="Zinc-reg_GTPase_activator"/>
</dbReference>
<feature type="domain" description="CobW C-terminal" evidence="7">
    <location>
        <begin position="265"/>
        <end position="352"/>
    </location>
</feature>
<comment type="catalytic activity">
    <reaction evidence="5">
        <text>GTP + H2O = GDP + phosphate + H(+)</text>
        <dbReference type="Rhea" id="RHEA:19669"/>
        <dbReference type="ChEBI" id="CHEBI:15377"/>
        <dbReference type="ChEBI" id="CHEBI:15378"/>
        <dbReference type="ChEBI" id="CHEBI:37565"/>
        <dbReference type="ChEBI" id="CHEBI:43474"/>
        <dbReference type="ChEBI" id="CHEBI:58189"/>
    </reaction>
    <physiologicalReaction direction="left-to-right" evidence="5">
        <dbReference type="Rhea" id="RHEA:19670"/>
    </physiologicalReaction>
</comment>
<reference evidence="8" key="1">
    <citation type="submission" date="2020-12" db="EMBL/GenBank/DDBJ databases">
        <title>Metabolic potential, ecology and presence of endohyphal bacteria is reflected in genomic diversity of Mucoromycotina.</title>
        <authorList>
            <person name="Muszewska A."/>
            <person name="Okrasinska A."/>
            <person name="Steczkiewicz K."/>
            <person name="Drgas O."/>
            <person name="Orlowska M."/>
            <person name="Perlinska-Lenart U."/>
            <person name="Aleksandrzak-Piekarczyk T."/>
            <person name="Szatraj K."/>
            <person name="Zielenkiewicz U."/>
            <person name="Pilsyk S."/>
            <person name="Malc E."/>
            <person name="Mieczkowski P."/>
            <person name="Kruszewska J.S."/>
            <person name="Biernat P."/>
            <person name="Pawlowska J."/>
        </authorList>
    </citation>
    <scope>NUCLEOTIDE SEQUENCE</scope>
    <source>
        <strain evidence="8">CBS 226.32</strain>
    </source>
</reference>
<dbReference type="GO" id="GO:0016787">
    <property type="term" value="F:hydrolase activity"/>
    <property type="evidence" value="ECO:0007669"/>
    <property type="project" value="UniProtKB-KW"/>
</dbReference>
<evidence type="ECO:0000259" key="6">
    <source>
        <dbReference type="Pfam" id="PF02492"/>
    </source>
</evidence>
<dbReference type="PANTHER" id="PTHR13748">
    <property type="entry name" value="COBW-RELATED"/>
    <property type="match status" value="1"/>
</dbReference>
<comment type="caution">
    <text evidence="8">The sequence shown here is derived from an EMBL/GenBank/DDBJ whole genome shotgun (WGS) entry which is preliminary data.</text>
</comment>
<keyword evidence="1" id="KW-0547">Nucleotide-binding</keyword>
<evidence type="ECO:0000256" key="1">
    <source>
        <dbReference type="ARBA" id="ARBA00022741"/>
    </source>
</evidence>
<dbReference type="PANTHER" id="PTHR13748:SF62">
    <property type="entry name" value="COBW DOMAIN-CONTAINING PROTEIN"/>
    <property type="match status" value="1"/>
</dbReference>
<proteinExistence type="inferred from homology"/>
<comment type="similarity">
    <text evidence="4">Belongs to the SIMIBI class G3E GTPase family. ZNG1 subfamily.</text>
</comment>
<dbReference type="CDD" id="cd03112">
    <property type="entry name" value="CobW-like"/>
    <property type="match status" value="1"/>
</dbReference>
<dbReference type="InterPro" id="IPR027417">
    <property type="entry name" value="P-loop_NTPase"/>
</dbReference>
<dbReference type="InterPro" id="IPR011629">
    <property type="entry name" value="CobW-like_C"/>
</dbReference>
<dbReference type="Pfam" id="PF07683">
    <property type="entry name" value="CobW_C"/>
    <property type="match status" value="1"/>
</dbReference>
<evidence type="ECO:0000256" key="2">
    <source>
        <dbReference type="ARBA" id="ARBA00022801"/>
    </source>
</evidence>
<dbReference type="OrthoDB" id="258627at2759"/>
<dbReference type="GO" id="GO:0000166">
    <property type="term" value="F:nucleotide binding"/>
    <property type="evidence" value="ECO:0007669"/>
    <property type="project" value="UniProtKB-KW"/>
</dbReference>
<dbReference type="Pfam" id="PF02492">
    <property type="entry name" value="cobW"/>
    <property type="match status" value="1"/>
</dbReference>
<keyword evidence="2" id="KW-0378">Hydrolase</keyword>
<dbReference type="SUPFAM" id="SSF90002">
    <property type="entry name" value="Hypothetical protein YjiA, C-terminal domain"/>
    <property type="match status" value="1"/>
</dbReference>
<gene>
    <name evidence="8" type="ORF">INT46_003939</name>
</gene>
<keyword evidence="3" id="KW-0143">Chaperone</keyword>
<protein>
    <recommendedName>
        <fullName evidence="10">CobW C-terminal domain-containing protein</fullName>
    </recommendedName>
</protein>
<dbReference type="Gene3D" id="3.40.50.300">
    <property type="entry name" value="P-loop containing nucleotide triphosphate hydrolases"/>
    <property type="match status" value="1"/>
</dbReference>
<dbReference type="GO" id="GO:0005737">
    <property type="term" value="C:cytoplasm"/>
    <property type="evidence" value="ECO:0007669"/>
    <property type="project" value="TreeGrafter"/>
</dbReference>
<dbReference type="Proteomes" id="UP000650833">
    <property type="component" value="Unassembled WGS sequence"/>
</dbReference>
<keyword evidence="9" id="KW-1185">Reference proteome</keyword>
<dbReference type="Gene3D" id="3.30.1220.10">
    <property type="entry name" value="CobW-like, C-terminal domain"/>
    <property type="match status" value="1"/>
</dbReference>
<evidence type="ECO:0000256" key="4">
    <source>
        <dbReference type="ARBA" id="ARBA00034320"/>
    </source>
</evidence>
<dbReference type="SUPFAM" id="SSF52540">
    <property type="entry name" value="P-loop containing nucleoside triphosphate hydrolases"/>
    <property type="match status" value="1"/>
</dbReference>
<sequence>MTSRIPVTIITGFLGSGKTTLLNQILDENHKSATSNLRIAVVENEFAAAFGIENEILHQDKIEDIQNLYEFGMGCVCCSSSGELINALVEIAMRNEHEPKEKRIQHVILETTGLADPTPILQLIAQGADKRGTDDIVQNYYINGIVTLLDSKHFHQNLASLSRSSTSYKNELLAQLLTTDSIILNKVDLLTNEQQDIESITKFIRQYNTTAKIFTTSFAKVPIQEAIFNLRPERNIQETIDMIQSQANYEAQKKHDPSIEQTMLLAPGFVDLAGVQSFIKNVTSKGQIYRVKGVLALKKNPKIKFVVQGVNNDELSITEHGPWLPEEVQESRITLIGKNVMEQCNQLEEEFKKHLLKE</sequence>
<feature type="domain" description="CobW/HypB/UreG nucleotide-binding" evidence="6">
    <location>
        <begin position="6"/>
        <end position="214"/>
    </location>
</feature>
<evidence type="ECO:0000259" key="7">
    <source>
        <dbReference type="Pfam" id="PF07683"/>
    </source>
</evidence>
<organism evidence="8 9">
    <name type="scientific">Mucor plumbeus</name>
    <dbReference type="NCBI Taxonomy" id="97098"/>
    <lineage>
        <taxon>Eukaryota</taxon>
        <taxon>Fungi</taxon>
        <taxon>Fungi incertae sedis</taxon>
        <taxon>Mucoromycota</taxon>
        <taxon>Mucoromycotina</taxon>
        <taxon>Mucoromycetes</taxon>
        <taxon>Mucorales</taxon>
        <taxon>Mucorineae</taxon>
        <taxon>Mucoraceae</taxon>
        <taxon>Mucor</taxon>
    </lineage>
</organism>
<evidence type="ECO:0000256" key="3">
    <source>
        <dbReference type="ARBA" id="ARBA00023186"/>
    </source>
</evidence>
<dbReference type="AlphaFoldDB" id="A0A8H7RT30"/>
<evidence type="ECO:0000313" key="8">
    <source>
        <dbReference type="EMBL" id="KAG2215727.1"/>
    </source>
</evidence>
<dbReference type="InterPro" id="IPR036627">
    <property type="entry name" value="CobW-likC_sf"/>
</dbReference>
<name>A0A8H7RT30_9FUNG</name>